<organism evidence="1">
    <name type="scientific">Rhizophora mucronata</name>
    <name type="common">Asiatic mangrove</name>
    <dbReference type="NCBI Taxonomy" id="61149"/>
    <lineage>
        <taxon>Eukaryota</taxon>
        <taxon>Viridiplantae</taxon>
        <taxon>Streptophyta</taxon>
        <taxon>Embryophyta</taxon>
        <taxon>Tracheophyta</taxon>
        <taxon>Spermatophyta</taxon>
        <taxon>Magnoliopsida</taxon>
        <taxon>eudicotyledons</taxon>
        <taxon>Gunneridae</taxon>
        <taxon>Pentapetalae</taxon>
        <taxon>rosids</taxon>
        <taxon>fabids</taxon>
        <taxon>Malpighiales</taxon>
        <taxon>Rhizophoraceae</taxon>
        <taxon>Rhizophora</taxon>
    </lineage>
</organism>
<sequence>MDTKSDKFSGWLHATQTMYHSFTNSLLSFRRL</sequence>
<name>A0A2P2PDD0_RHIMU</name>
<dbReference type="AlphaFoldDB" id="A0A2P2PDD0"/>
<protein>
    <submittedName>
        <fullName evidence="1">Uncharacterized protein</fullName>
    </submittedName>
</protein>
<evidence type="ECO:0000313" key="1">
    <source>
        <dbReference type="EMBL" id="MBX52651.1"/>
    </source>
</evidence>
<proteinExistence type="predicted"/>
<accession>A0A2P2PDD0</accession>
<reference evidence="1" key="1">
    <citation type="submission" date="2018-02" db="EMBL/GenBank/DDBJ databases">
        <title>Rhizophora mucronata_Transcriptome.</title>
        <authorList>
            <person name="Meera S.P."/>
            <person name="Sreeshan A."/>
            <person name="Augustine A."/>
        </authorList>
    </citation>
    <scope>NUCLEOTIDE SEQUENCE</scope>
    <source>
        <tissue evidence="1">Leaf</tissue>
    </source>
</reference>
<dbReference type="EMBL" id="GGEC01072167">
    <property type="protein sequence ID" value="MBX52651.1"/>
    <property type="molecule type" value="Transcribed_RNA"/>
</dbReference>